<dbReference type="Proteomes" id="UP000016860">
    <property type="component" value="Unassembled WGS sequence"/>
</dbReference>
<dbReference type="OrthoDB" id="2086565at2"/>
<accession>U4R766</accession>
<dbReference type="AlphaFoldDB" id="U4R766"/>
<evidence type="ECO:0000313" key="1">
    <source>
        <dbReference type="EMBL" id="EPR14134.1"/>
    </source>
</evidence>
<reference evidence="1 2" key="1">
    <citation type="journal article" date="2013" name="Genome Announc.">
        <title>Draft Genome Sequence of the Cellulolytic Bacterium Clostridium papyrosolvens C7 (ATCC 700395).</title>
        <authorList>
            <person name="Zepeda V."/>
            <person name="Dassa B."/>
            <person name="Borovok I."/>
            <person name="Lamed R."/>
            <person name="Bayer E.A."/>
            <person name="Cate J.H."/>
        </authorList>
    </citation>
    <scope>NUCLEOTIDE SEQUENCE [LARGE SCALE GENOMIC DNA]</scope>
    <source>
        <strain evidence="1 2">C7</strain>
    </source>
</reference>
<dbReference type="EMBL" id="ATAY01000007">
    <property type="protein sequence ID" value="EPR14134.1"/>
    <property type="molecule type" value="Genomic_DNA"/>
</dbReference>
<organism evidence="1 2">
    <name type="scientific">Ruminiclostridium papyrosolvens C7</name>
    <dbReference type="NCBI Taxonomy" id="1330534"/>
    <lineage>
        <taxon>Bacteria</taxon>
        <taxon>Bacillati</taxon>
        <taxon>Bacillota</taxon>
        <taxon>Clostridia</taxon>
        <taxon>Eubacteriales</taxon>
        <taxon>Oscillospiraceae</taxon>
        <taxon>Ruminiclostridium</taxon>
    </lineage>
</organism>
<proteinExistence type="predicted"/>
<evidence type="ECO:0000313" key="2">
    <source>
        <dbReference type="Proteomes" id="UP000016860"/>
    </source>
</evidence>
<dbReference type="RefSeq" id="WP_020813920.1">
    <property type="nucleotide sequence ID" value="NZ_ATAY01000007.1"/>
</dbReference>
<protein>
    <submittedName>
        <fullName evidence="1">Uncharacterized protein</fullName>
    </submittedName>
</protein>
<dbReference type="PATRIC" id="fig|1330534.3.peg.272"/>
<sequence length="130" mass="15474">MIAKNIDEVFQKLDFTDSIITAVKWEDNLIDLALYIDYYWDIQEGFKETRMLKVTFKSCLKVDFLMTQNLIEMSDSEVQTYILSWFTIVSFRKSNIENKNLNCIEIFTTNYTNPWLTVLCKEIQVDEINQ</sequence>
<name>U4R766_9FIRM</name>
<gene>
    <name evidence="1" type="ORF">L323_01340</name>
</gene>
<comment type="caution">
    <text evidence="1">The sequence shown here is derived from an EMBL/GenBank/DDBJ whole genome shotgun (WGS) entry which is preliminary data.</text>
</comment>